<dbReference type="InterPro" id="IPR007730">
    <property type="entry name" value="SPOR-like_dom"/>
</dbReference>
<feature type="transmembrane region" description="Helical" evidence="2">
    <location>
        <begin position="166"/>
        <end position="188"/>
    </location>
</feature>
<dbReference type="PROSITE" id="PS51724">
    <property type="entry name" value="SPOR"/>
    <property type="match status" value="1"/>
</dbReference>
<comment type="caution">
    <text evidence="4">The sequence shown here is derived from an EMBL/GenBank/DDBJ whole genome shotgun (WGS) entry which is preliminary data.</text>
</comment>
<gene>
    <name evidence="4" type="ORF">JYP50_11535</name>
</gene>
<feature type="region of interest" description="Disordered" evidence="1">
    <location>
        <begin position="261"/>
        <end position="292"/>
    </location>
</feature>
<dbReference type="Pfam" id="PF05036">
    <property type="entry name" value="SPOR"/>
    <property type="match status" value="1"/>
</dbReference>
<evidence type="ECO:0000256" key="2">
    <source>
        <dbReference type="SAM" id="Phobius"/>
    </source>
</evidence>
<dbReference type="GO" id="GO:0042834">
    <property type="term" value="F:peptidoglycan binding"/>
    <property type="evidence" value="ECO:0007669"/>
    <property type="project" value="InterPro"/>
</dbReference>
<accession>A0A939DFM4</accession>
<keyword evidence="5" id="KW-1185">Reference proteome</keyword>
<keyword evidence="2" id="KW-1133">Transmembrane helix</keyword>
<dbReference type="RefSeq" id="WP_206560668.1">
    <property type="nucleotide sequence ID" value="NZ_JAFKCZ010000007.1"/>
</dbReference>
<dbReference type="AlphaFoldDB" id="A0A939DFM4"/>
<keyword evidence="2" id="KW-0472">Membrane</keyword>
<evidence type="ECO:0000256" key="1">
    <source>
        <dbReference type="SAM" id="MobiDB-lite"/>
    </source>
</evidence>
<dbReference type="InterPro" id="IPR036680">
    <property type="entry name" value="SPOR-like_sf"/>
</dbReference>
<dbReference type="Gene3D" id="3.30.70.1070">
    <property type="entry name" value="Sporulation related repeat"/>
    <property type="match status" value="1"/>
</dbReference>
<name>A0A939DFM4_9GAMM</name>
<dbReference type="EMBL" id="JAFKCZ010000007">
    <property type="protein sequence ID" value="MBN7797230.1"/>
    <property type="molecule type" value="Genomic_DNA"/>
</dbReference>
<evidence type="ECO:0000259" key="3">
    <source>
        <dbReference type="PROSITE" id="PS51724"/>
    </source>
</evidence>
<dbReference type="SUPFAM" id="SSF110997">
    <property type="entry name" value="Sporulation related repeat"/>
    <property type="match status" value="1"/>
</dbReference>
<feature type="compositionally biased region" description="Basic and acidic residues" evidence="1">
    <location>
        <begin position="28"/>
        <end position="40"/>
    </location>
</feature>
<evidence type="ECO:0000313" key="5">
    <source>
        <dbReference type="Proteomes" id="UP000664303"/>
    </source>
</evidence>
<feature type="compositionally biased region" description="Acidic residues" evidence="1">
    <location>
        <begin position="55"/>
        <end position="70"/>
    </location>
</feature>
<feature type="region of interest" description="Disordered" evidence="1">
    <location>
        <begin position="1"/>
        <end position="143"/>
    </location>
</feature>
<proteinExistence type="predicted"/>
<dbReference type="Proteomes" id="UP000664303">
    <property type="component" value="Unassembled WGS sequence"/>
</dbReference>
<feature type="compositionally biased region" description="Acidic residues" evidence="1">
    <location>
        <begin position="107"/>
        <end position="137"/>
    </location>
</feature>
<organism evidence="4 5">
    <name type="scientific">Parahaliea mediterranea</name>
    <dbReference type="NCBI Taxonomy" id="651086"/>
    <lineage>
        <taxon>Bacteria</taxon>
        <taxon>Pseudomonadati</taxon>
        <taxon>Pseudomonadota</taxon>
        <taxon>Gammaproteobacteria</taxon>
        <taxon>Cellvibrionales</taxon>
        <taxon>Halieaceae</taxon>
        <taxon>Parahaliea</taxon>
    </lineage>
</organism>
<sequence>MSNDQRDDGNPFAPTRRSGDQVAEDDREPAGRLPDDRLAADEDDEYRFDYRAEDFDYDPDEILDDEEEPELPAGWPDANEPGGAGTPPPAATRPDTRPQSPPTAAVLDDDNVDVDVDDDVDTSDDAWNEIDDDTESIDNERYGNLDEEDWEEDYEEEESASPLQSWPLGMIAIAVVALILLSVGGFGVMQERSAMQERVRDLEARLAVAVDPEQLATERGAHRELVLRNETLGNRVQSLLLENRRLNDTVSGLEKQLAVQRAAADNAGSGNPAKASAADSTKPKPAPSAPAVTAATSGNWFVNFGSYSQRRLAESWAGRLKPAAGEVKVIAAPGGDLYRVRVVSLPDRSTARSVASDLQKTYKLPELWVGED</sequence>
<keyword evidence="2" id="KW-0812">Transmembrane</keyword>
<reference evidence="4" key="1">
    <citation type="submission" date="2021-02" db="EMBL/GenBank/DDBJ databases">
        <title>PHA producing bacteria isolated from coastal sediment in Guangdong, Shenzhen.</title>
        <authorList>
            <person name="Zheng W."/>
            <person name="Yu S."/>
            <person name="Huang Y."/>
        </authorList>
    </citation>
    <scope>NUCLEOTIDE SEQUENCE</scope>
    <source>
        <strain evidence="4">TN14-10</strain>
    </source>
</reference>
<protein>
    <submittedName>
        <fullName evidence="4">SPOR domain-containing protein</fullName>
    </submittedName>
</protein>
<evidence type="ECO:0000313" key="4">
    <source>
        <dbReference type="EMBL" id="MBN7797230.1"/>
    </source>
</evidence>
<feature type="domain" description="SPOR" evidence="3">
    <location>
        <begin position="294"/>
        <end position="371"/>
    </location>
</feature>